<reference evidence="10" key="1">
    <citation type="journal article" date="2019" name="Int. J. Syst. Evol. Microbiol.">
        <title>The Global Catalogue of Microorganisms (GCM) 10K type strain sequencing project: providing services to taxonomists for standard genome sequencing and annotation.</title>
        <authorList>
            <consortium name="The Broad Institute Genomics Platform"/>
            <consortium name="The Broad Institute Genome Sequencing Center for Infectious Disease"/>
            <person name="Wu L."/>
            <person name="Ma J."/>
        </authorList>
    </citation>
    <scope>NUCLEOTIDE SEQUENCE [LARGE SCALE GENOMIC DNA]</scope>
    <source>
        <strain evidence="10">JCM 17939</strain>
    </source>
</reference>
<comment type="pathway">
    <text evidence="7">Protein modification; lipoprotein biosynthesis (diacylglyceryl transfer).</text>
</comment>
<keyword evidence="10" id="KW-1185">Reference proteome</keyword>
<dbReference type="InterPro" id="IPR001640">
    <property type="entry name" value="Lgt"/>
</dbReference>
<dbReference type="Proteomes" id="UP001501442">
    <property type="component" value="Unassembled WGS sequence"/>
</dbReference>
<evidence type="ECO:0000313" key="9">
    <source>
        <dbReference type="EMBL" id="GAA4624973.1"/>
    </source>
</evidence>
<feature type="compositionally biased region" description="Low complexity" evidence="8">
    <location>
        <begin position="439"/>
        <end position="467"/>
    </location>
</feature>
<feature type="transmembrane region" description="Helical" evidence="7">
    <location>
        <begin position="155"/>
        <end position="175"/>
    </location>
</feature>
<evidence type="ECO:0000256" key="7">
    <source>
        <dbReference type="HAMAP-Rule" id="MF_01147"/>
    </source>
</evidence>
<keyword evidence="5 7" id="KW-1133">Transmembrane helix</keyword>
<feature type="region of interest" description="Disordered" evidence="8">
    <location>
        <begin position="312"/>
        <end position="531"/>
    </location>
</feature>
<keyword evidence="2 7" id="KW-1003">Cell membrane</keyword>
<feature type="transmembrane region" description="Helical" evidence="7">
    <location>
        <begin position="217"/>
        <end position="234"/>
    </location>
</feature>
<dbReference type="EC" id="2.5.1.145" evidence="7"/>
<feature type="transmembrane region" description="Helical" evidence="7">
    <location>
        <begin position="56"/>
        <end position="74"/>
    </location>
</feature>
<feature type="transmembrane region" description="Helical" evidence="7">
    <location>
        <begin position="241"/>
        <end position="260"/>
    </location>
</feature>
<evidence type="ECO:0000256" key="5">
    <source>
        <dbReference type="ARBA" id="ARBA00022989"/>
    </source>
</evidence>
<evidence type="ECO:0000256" key="8">
    <source>
        <dbReference type="SAM" id="MobiDB-lite"/>
    </source>
</evidence>
<keyword evidence="4 7" id="KW-0812">Transmembrane</keyword>
<accession>A0ABP8U6R1</accession>
<comment type="caution">
    <text evidence="9">The sequence shown here is derived from an EMBL/GenBank/DDBJ whole genome shotgun (WGS) entry which is preliminary data.</text>
</comment>
<dbReference type="Pfam" id="PF01790">
    <property type="entry name" value="LGT"/>
    <property type="match status" value="1"/>
</dbReference>
<proteinExistence type="inferred from homology"/>
<dbReference type="PANTHER" id="PTHR30589:SF0">
    <property type="entry name" value="PHOSPHATIDYLGLYCEROL--PROLIPOPROTEIN DIACYLGLYCERYL TRANSFERASE"/>
    <property type="match status" value="1"/>
</dbReference>
<dbReference type="HAMAP" id="MF_01147">
    <property type="entry name" value="Lgt"/>
    <property type="match status" value="1"/>
</dbReference>
<evidence type="ECO:0000256" key="6">
    <source>
        <dbReference type="ARBA" id="ARBA00023136"/>
    </source>
</evidence>
<sequence>MLPGLTPAAMRIRRPIFTVVAPSDARQTVISHPMQQPLAFIPSPSQGSIHLGPLPLRGYALMIIIGVIVAVWLGERRWTARGGASGTVVDIAVWAVPFGLIGGRLYHVITDHQLYFGHGRHPIDAFKVWNGGLGIWGAIALGTFGAYLGCRRRGISLRVFADAAAPGIVLAQAIGRWGNWFNQELYGRPSTLPWAVKIDPAHRPPNTPDIATYQPTFLYEFLWCVGVAVLVIWAEKRFRLVYGRAFALYVAAYTVGRAWIEWLRVDPAHHVLGLRLNDWTALVVFLCAVAYLYLQRDKTENPAGAFGTAADATAEETAAEGSAAEESASEDDAAARPAEEEPASAREAEEPAEPVAAEASAEPDGAAEAEDSSEAVEAAEAAEKPETAEPKGGESTADAPEDGEPAAGDAGEDPSSEAAEPEADDAHAPEPESSETAEAEAAPADGDAADAPPADADAGATAAAAPGDEAKDDADTADSQAAADVPDGEQSRSEGDAADGPESSTADDVSHADEKASPTGKTDRSSAGRGA</sequence>
<gene>
    <name evidence="7" type="primary">lgt</name>
    <name evidence="9" type="ORF">GCM10023196_027310</name>
</gene>
<evidence type="ECO:0000256" key="2">
    <source>
        <dbReference type="ARBA" id="ARBA00022475"/>
    </source>
</evidence>
<evidence type="ECO:0000313" key="10">
    <source>
        <dbReference type="Proteomes" id="UP001501442"/>
    </source>
</evidence>
<dbReference type="NCBIfam" id="TIGR00544">
    <property type="entry name" value="lgt"/>
    <property type="match status" value="1"/>
</dbReference>
<evidence type="ECO:0000256" key="1">
    <source>
        <dbReference type="ARBA" id="ARBA00007150"/>
    </source>
</evidence>
<comment type="catalytic activity">
    <reaction evidence="7">
        <text>L-cysteinyl-[prolipoprotein] + a 1,2-diacyl-sn-glycero-3-phospho-(1'-sn-glycerol) = an S-1,2-diacyl-sn-glyceryl-L-cysteinyl-[prolipoprotein] + sn-glycerol 1-phosphate + H(+)</text>
        <dbReference type="Rhea" id="RHEA:56712"/>
        <dbReference type="Rhea" id="RHEA-COMP:14679"/>
        <dbReference type="Rhea" id="RHEA-COMP:14680"/>
        <dbReference type="ChEBI" id="CHEBI:15378"/>
        <dbReference type="ChEBI" id="CHEBI:29950"/>
        <dbReference type="ChEBI" id="CHEBI:57685"/>
        <dbReference type="ChEBI" id="CHEBI:64716"/>
        <dbReference type="ChEBI" id="CHEBI:140658"/>
        <dbReference type="EC" id="2.5.1.145"/>
    </reaction>
</comment>
<comment type="similarity">
    <text evidence="1 7">Belongs to the Lgt family.</text>
</comment>
<evidence type="ECO:0000256" key="3">
    <source>
        <dbReference type="ARBA" id="ARBA00022679"/>
    </source>
</evidence>
<organism evidence="9 10">
    <name type="scientific">Actinoallomurus vinaceus</name>
    <dbReference type="NCBI Taxonomy" id="1080074"/>
    <lineage>
        <taxon>Bacteria</taxon>
        <taxon>Bacillati</taxon>
        <taxon>Actinomycetota</taxon>
        <taxon>Actinomycetes</taxon>
        <taxon>Streptosporangiales</taxon>
        <taxon>Thermomonosporaceae</taxon>
        <taxon>Actinoallomurus</taxon>
    </lineage>
</organism>
<name>A0ABP8U6R1_9ACTN</name>
<keyword evidence="3 7" id="KW-0808">Transferase</keyword>
<feature type="transmembrane region" description="Helical" evidence="7">
    <location>
        <begin position="272"/>
        <end position="294"/>
    </location>
</feature>
<feature type="transmembrane region" description="Helical" evidence="7">
    <location>
        <begin position="86"/>
        <end position="109"/>
    </location>
</feature>
<protein>
    <recommendedName>
        <fullName evidence="7">Phosphatidylglycerol--prolipoprotein diacylglyceryl transferase</fullName>
        <ecNumber evidence="7">2.5.1.145</ecNumber>
    </recommendedName>
</protein>
<dbReference type="PANTHER" id="PTHR30589">
    <property type="entry name" value="PROLIPOPROTEIN DIACYLGLYCERYL TRANSFERASE"/>
    <property type="match status" value="1"/>
</dbReference>
<feature type="compositionally biased region" description="Acidic residues" evidence="8">
    <location>
        <begin position="399"/>
        <end position="423"/>
    </location>
</feature>
<keyword evidence="6 7" id="KW-0472">Membrane</keyword>
<evidence type="ECO:0000256" key="4">
    <source>
        <dbReference type="ARBA" id="ARBA00022692"/>
    </source>
</evidence>
<feature type="compositionally biased region" description="Low complexity" evidence="8">
    <location>
        <begin position="353"/>
        <end position="364"/>
    </location>
</feature>
<feature type="binding site" evidence="7">
    <location>
        <position position="176"/>
    </location>
    <ligand>
        <name>a 1,2-diacyl-sn-glycero-3-phospho-(1'-sn-glycerol)</name>
        <dbReference type="ChEBI" id="CHEBI:64716"/>
    </ligand>
</feature>
<feature type="compositionally biased region" description="Basic and acidic residues" evidence="8">
    <location>
        <begin position="333"/>
        <end position="349"/>
    </location>
</feature>
<feature type="compositionally biased region" description="Acidic residues" evidence="8">
    <location>
        <begin position="365"/>
        <end position="374"/>
    </location>
</feature>
<feature type="transmembrane region" description="Helical" evidence="7">
    <location>
        <begin position="129"/>
        <end position="148"/>
    </location>
</feature>
<comment type="function">
    <text evidence="7">Catalyzes the transfer of the diacylglyceryl group from phosphatidylglycerol to the sulfhydryl group of the N-terminal cysteine of a prolipoprotein, the first step in the formation of mature lipoproteins.</text>
</comment>
<dbReference type="PROSITE" id="PS01311">
    <property type="entry name" value="LGT"/>
    <property type="match status" value="1"/>
</dbReference>
<feature type="compositionally biased region" description="Basic and acidic residues" evidence="8">
    <location>
        <begin position="381"/>
        <end position="392"/>
    </location>
</feature>
<dbReference type="EMBL" id="BAABHK010000003">
    <property type="protein sequence ID" value="GAA4624973.1"/>
    <property type="molecule type" value="Genomic_DNA"/>
</dbReference>
<feature type="compositionally biased region" description="Basic and acidic residues" evidence="8">
    <location>
        <begin position="508"/>
        <end position="531"/>
    </location>
</feature>
<comment type="subcellular location">
    <subcellularLocation>
        <location evidence="7">Cell membrane</location>
        <topology evidence="7">Multi-pass membrane protein</topology>
    </subcellularLocation>
</comment>